<dbReference type="AlphaFoldDB" id="A0A0B6AAP7"/>
<evidence type="ECO:0008006" key="3">
    <source>
        <dbReference type="Google" id="ProtNLM"/>
    </source>
</evidence>
<protein>
    <recommendedName>
        <fullName evidence="3">DUF3243 domain-containing protein</fullName>
    </recommendedName>
</protein>
<organism evidence="1 2">
    <name type="scientific">Priestia megaterium (strain ATCC 14581 / DSM 32 / CCUG 1817 / JCM 2506 / NBRC 15308 / NCIMB 9376 / NCTC 10342 / NRRL B-14308 / VKM B-512 / Ford 19)</name>
    <name type="common">Bacillus megaterium</name>
    <dbReference type="NCBI Taxonomy" id="1348623"/>
    <lineage>
        <taxon>Bacteria</taxon>
        <taxon>Bacillati</taxon>
        <taxon>Bacillota</taxon>
        <taxon>Bacilli</taxon>
        <taxon>Bacillales</taxon>
        <taxon>Bacillaceae</taxon>
        <taxon>Priestia</taxon>
    </lineage>
</organism>
<dbReference type="InterPro" id="IPR038292">
    <property type="entry name" value="YmfJ/YflH_sf"/>
</dbReference>
<dbReference type="Pfam" id="PF11588">
    <property type="entry name" value="DUF3243"/>
    <property type="match status" value="1"/>
</dbReference>
<sequence length="107" mass="12231">MSQMNEGTTKDMNKIEDTVDNLGTEKKEAILQNFDTFTDYLTQKVHVGKKLGLNEEQLAAATKKVASYLAKNEEPRNREEKVLHELWKVSSEEEKEVLSHLILKLVA</sequence>
<dbReference type="GeneID" id="93641251"/>
<dbReference type="HOGENOM" id="CLU_171794_0_0_9"/>
<evidence type="ECO:0000313" key="2">
    <source>
        <dbReference type="Proteomes" id="UP000031829"/>
    </source>
</evidence>
<dbReference type="EMBL" id="CP009920">
    <property type="protein sequence ID" value="AJI21995.1"/>
    <property type="molecule type" value="Genomic_DNA"/>
</dbReference>
<dbReference type="Proteomes" id="UP000031829">
    <property type="component" value="Chromosome"/>
</dbReference>
<gene>
    <name evidence="1" type="ORF">BG04_3189</name>
</gene>
<dbReference type="RefSeq" id="WP_080743193.1">
    <property type="nucleotide sequence ID" value="NZ_BCVB01000007.1"/>
</dbReference>
<accession>A0A0B6AAP7</accession>
<reference evidence="1 2" key="1">
    <citation type="journal article" date="2015" name="Genome Announc.">
        <title>Complete genome sequences for 35 biothreat assay-relevant bacillus species.</title>
        <authorList>
            <person name="Johnson S.L."/>
            <person name="Daligault H.E."/>
            <person name="Davenport K.W."/>
            <person name="Jaissle J."/>
            <person name="Frey K.G."/>
            <person name="Ladner J.T."/>
            <person name="Broomall S.M."/>
            <person name="Bishop-Lilly K.A."/>
            <person name="Bruce D.C."/>
            <person name="Gibbons H.S."/>
            <person name="Coyne S.R."/>
            <person name="Lo C.C."/>
            <person name="Meincke L."/>
            <person name="Munk A.C."/>
            <person name="Koroleva G.I."/>
            <person name="Rosenzweig C.N."/>
            <person name="Palacios G.F."/>
            <person name="Redden C.L."/>
            <person name="Minogue T.D."/>
            <person name="Chain P.S."/>
        </authorList>
    </citation>
    <scope>NUCLEOTIDE SEQUENCE [LARGE SCALE GENOMIC DNA]</scope>
    <source>
        <strain evidence="2">ATCC 14581 / DSM 32 / JCM 2506 / NBRC 15308 / NCIMB 9376 / NCTC 10342 / NRRL B-14308 / VKM B-512</strain>
    </source>
</reference>
<dbReference type="InterPro" id="IPR021637">
    <property type="entry name" value="DUF3243"/>
</dbReference>
<dbReference type="KEGG" id="bmeg:BG04_3189"/>
<evidence type="ECO:0000313" key="1">
    <source>
        <dbReference type="EMBL" id="AJI21995.1"/>
    </source>
</evidence>
<name>A0A0B6AAP7_PRIM2</name>
<proteinExistence type="predicted"/>
<dbReference type="Gene3D" id="1.10.760.20">
    <property type="entry name" value="Protein of unknown function DUF3243"/>
    <property type="match status" value="1"/>
</dbReference>